<sequence>MAGIQINSLVNANVYNNGNSLLGKVEEIQLPAIKAKAVDVKALGMFMATEIPSGFEKMTGKMKWNAVYPDLIKEFGSPYSTKQIQVRGNLESWDSSGRISEVPVVAFLTVRFKDVMPAITYKQNDNPEQESEFSCSYYRLEIDGKKMIEVDAMANVFFIGDEDQLTKYRANLGF</sequence>
<reference evidence="1 2" key="1">
    <citation type="submission" date="2023-05" db="EMBL/GenBank/DDBJ databases">
        <title>Genome sequence of Pinibacter sp. MAH-24.</title>
        <authorList>
            <person name="Huq M.A."/>
        </authorList>
    </citation>
    <scope>NUCLEOTIDE SEQUENCE [LARGE SCALE GENOMIC DNA]</scope>
    <source>
        <strain evidence="1 2">MAH-24</strain>
    </source>
</reference>
<dbReference type="NCBIfam" id="TIGR01611">
    <property type="entry name" value="tail_tube"/>
    <property type="match status" value="1"/>
</dbReference>
<organism evidence="1 2">
    <name type="scientific">Pinibacter soli</name>
    <dbReference type="NCBI Taxonomy" id="3044211"/>
    <lineage>
        <taxon>Bacteria</taxon>
        <taxon>Pseudomonadati</taxon>
        <taxon>Bacteroidota</taxon>
        <taxon>Chitinophagia</taxon>
        <taxon>Chitinophagales</taxon>
        <taxon>Chitinophagaceae</taxon>
        <taxon>Pinibacter</taxon>
    </lineage>
</organism>
<accession>A0ABT6RBT4</accession>
<comment type="caution">
    <text evidence="1">The sequence shown here is derived from an EMBL/GenBank/DDBJ whole genome shotgun (WGS) entry which is preliminary data.</text>
</comment>
<proteinExistence type="predicted"/>
<protein>
    <submittedName>
        <fullName evidence="1">Phage major tail tube protein</fullName>
    </submittedName>
</protein>
<dbReference type="Proteomes" id="UP001226434">
    <property type="component" value="Unassembled WGS sequence"/>
</dbReference>
<dbReference type="RefSeq" id="WP_282334090.1">
    <property type="nucleotide sequence ID" value="NZ_JASBRG010000005.1"/>
</dbReference>
<name>A0ABT6RBT4_9BACT</name>
<dbReference type="Pfam" id="PF04985">
    <property type="entry name" value="Phage_tube"/>
    <property type="match status" value="1"/>
</dbReference>
<keyword evidence="2" id="KW-1185">Reference proteome</keyword>
<gene>
    <name evidence="1" type="ORF">QJ048_09420</name>
</gene>
<evidence type="ECO:0000313" key="2">
    <source>
        <dbReference type="Proteomes" id="UP001226434"/>
    </source>
</evidence>
<evidence type="ECO:0000313" key="1">
    <source>
        <dbReference type="EMBL" id="MDI3319990.1"/>
    </source>
</evidence>
<dbReference type="InterPro" id="IPR006498">
    <property type="entry name" value="Tail_tube"/>
</dbReference>
<dbReference type="EMBL" id="JASBRG010000005">
    <property type="protein sequence ID" value="MDI3319990.1"/>
    <property type="molecule type" value="Genomic_DNA"/>
</dbReference>